<dbReference type="Pfam" id="PF13692">
    <property type="entry name" value="Glyco_trans_1_4"/>
    <property type="match status" value="1"/>
</dbReference>
<sequence length="275" mass="30737">MESSKKGDIFLTFIEPDQTEYVTRLGVPSCAVWPTFRQEKRSPHAGRHLRVRGSQIRKVYKGQSAEAATDDVRDSPPLNIGILGTSTRLPVKNFFPQAGAACLFENANIYLNTVDVVAGLEKEQVAEEWHLKMCRGNLHEIGWVKTEEFNTALSNMDINLYVSVSDAVPNVVLNSLAFGVPVISGDTTSIYESSPFLKELLVEPRIDDQVAIYERAASALKFLQSTKNRERYDKEIERLFTTLDRKAKESWGCLLQSKYGAPTCIDQQGNCNAVT</sequence>
<keyword evidence="2" id="KW-1185">Reference proteome</keyword>
<comment type="caution">
    <text evidence="1">The sequence shown here is derived from an EMBL/GenBank/DDBJ whole genome shotgun (WGS) entry which is preliminary data.</text>
</comment>
<evidence type="ECO:0008006" key="3">
    <source>
        <dbReference type="Google" id="ProtNLM"/>
    </source>
</evidence>
<dbReference type="Gene3D" id="3.40.50.2000">
    <property type="entry name" value="Glycogen Phosphorylase B"/>
    <property type="match status" value="1"/>
</dbReference>
<proteinExistence type="predicted"/>
<organism evidence="1 2">
    <name type="scientific">Triparma retinervis</name>
    <dbReference type="NCBI Taxonomy" id="2557542"/>
    <lineage>
        <taxon>Eukaryota</taxon>
        <taxon>Sar</taxon>
        <taxon>Stramenopiles</taxon>
        <taxon>Ochrophyta</taxon>
        <taxon>Bolidophyceae</taxon>
        <taxon>Parmales</taxon>
        <taxon>Triparmaceae</taxon>
        <taxon>Triparma</taxon>
    </lineage>
</organism>
<gene>
    <name evidence="1" type="ORF">TrRE_jg11768</name>
</gene>
<reference evidence="1" key="1">
    <citation type="submission" date="2022-07" db="EMBL/GenBank/DDBJ databases">
        <title>Genome analysis of Parmales, a sister group of diatoms, reveals the evolutionary specialization of diatoms from phago-mixotrophs to photoautotrophs.</title>
        <authorList>
            <person name="Ban H."/>
            <person name="Sato S."/>
            <person name="Yoshikawa S."/>
            <person name="Kazumasa Y."/>
            <person name="Nakamura Y."/>
            <person name="Ichinomiya M."/>
            <person name="Saitoh K."/>
            <person name="Sato N."/>
            <person name="Blanc-Mathieu R."/>
            <person name="Endo H."/>
            <person name="Kuwata A."/>
            <person name="Ogata H."/>
        </authorList>
    </citation>
    <scope>NUCLEOTIDE SEQUENCE</scope>
</reference>
<dbReference type="SUPFAM" id="SSF53756">
    <property type="entry name" value="UDP-Glycosyltransferase/glycogen phosphorylase"/>
    <property type="match status" value="1"/>
</dbReference>
<dbReference type="OrthoDB" id="10401446at2759"/>
<evidence type="ECO:0000313" key="2">
    <source>
        <dbReference type="Proteomes" id="UP001165082"/>
    </source>
</evidence>
<dbReference type="EMBL" id="BRXZ01001928">
    <property type="protein sequence ID" value="GMH49881.1"/>
    <property type="molecule type" value="Genomic_DNA"/>
</dbReference>
<accession>A0A9W6ZCM7</accession>
<dbReference type="AlphaFoldDB" id="A0A9W6ZCM7"/>
<dbReference type="Proteomes" id="UP001165082">
    <property type="component" value="Unassembled WGS sequence"/>
</dbReference>
<name>A0A9W6ZCM7_9STRA</name>
<evidence type="ECO:0000313" key="1">
    <source>
        <dbReference type="EMBL" id="GMH49881.1"/>
    </source>
</evidence>
<protein>
    <recommendedName>
        <fullName evidence="3">Glycosyltransferase</fullName>
    </recommendedName>
</protein>